<dbReference type="NCBIfam" id="TIGR00457">
    <property type="entry name" value="asnS"/>
    <property type="match status" value="1"/>
</dbReference>
<organism evidence="9 10">
    <name type="scientific">Candidatus Ornithospirochaeta stercoripullorum</name>
    <dbReference type="NCBI Taxonomy" id="2840899"/>
    <lineage>
        <taxon>Bacteria</taxon>
        <taxon>Pseudomonadati</taxon>
        <taxon>Spirochaetota</taxon>
        <taxon>Spirochaetia</taxon>
        <taxon>Spirochaetales</taxon>
        <taxon>Spirochaetaceae</taxon>
        <taxon>Spirochaetaceae incertae sedis</taxon>
        <taxon>Candidatus Ornithospirochaeta</taxon>
    </lineage>
</organism>
<dbReference type="InterPro" id="IPR004522">
    <property type="entry name" value="Asn-tRNA-ligase"/>
</dbReference>
<dbReference type="GO" id="GO:0005737">
    <property type="term" value="C:cytoplasm"/>
    <property type="evidence" value="ECO:0007669"/>
    <property type="project" value="UniProtKB-SubCell"/>
</dbReference>
<dbReference type="Pfam" id="PF01336">
    <property type="entry name" value="tRNA_anti-codon"/>
    <property type="match status" value="1"/>
</dbReference>
<evidence type="ECO:0000256" key="2">
    <source>
        <dbReference type="ARBA" id="ARBA00022598"/>
    </source>
</evidence>
<dbReference type="GO" id="GO:0006421">
    <property type="term" value="P:asparaginyl-tRNA aminoacylation"/>
    <property type="evidence" value="ECO:0007669"/>
    <property type="project" value="UniProtKB-UniRule"/>
</dbReference>
<proteinExistence type="inferred from homology"/>
<dbReference type="CDD" id="cd04318">
    <property type="entry name" value="EcAsnRS_like_N"/>
    <property type="match status" value="1"/>
</dbReference>
<dbReference type="PRINTS" id="PR01042">
    <property type="entry name" value="TRNASYNTHASP"/>
</dbReference>
<dbReference type="InterPro" id="IPR004365">
    <property type="entry name" value="NA-bd_OB_tRNA"/>
</dbReference>
<dbReference type="SUPFAM" id="SSF55681">
    <property type="entry name" value="Class II aaRS and biotin synthetases"/>
    <property type="match status" value="1"/>
</dbReference>
<dbReference type="Proteomes" id="UP000823615">
    <property type="component" value="Unassembled WGS sequence"/>
</dbReference>
<dbReference type="AlphaFoldDB" id="A0A9D9H674"/>
<name>A0A9D9H674_9SPIO</name>
<comment type="similarity">
    <text evidence="1 7">Belongs to the class-II aminoacyl-tRNA synthetase family.</text>
</comment>
<dbReference type="EMBL" id="JADIMT010000063">
    <property type="protein sequence ID" value="MBO8436343.1"/>
    <property type="molecule type" value="Genomic_DNA"/>
</dbReference>
<accession>A0A9D9H674</accession>
<reference evidence="9" key="1">
    <citation type="submission" date="2020-10" db="EMBL/GenBank/DDBJ databases">
        <authorList>
            <person name="Gilroy R."/>
        </authorList>
    </citation>
    <scope>NUCLEOTIDE SEQUENCE</scope>
    <source>
        <strain evidence="9">7293</strain>
    </source>
</reference>
<dbReference type="GO" id="GO:0004816">
    <property type="term" value="F:asparagine-tRNA ligase activity"/>
    <property type="evidence" value="ECO:0007669"/>
    <property type="project" value="UniProtKB-UniRule"/>
</dbReference>
<comment type="caution">
    <text evidence="9">The sequence shown here is derived from an EMBL/GenBank/DDBJ whole genome shotgun (WGS) entry which is preliminary data.</text>
</comment>
<dbReference type="InterPro" id="IPR006195">
    <property type="entry name" value="aa-tRNA-synth_II"/>
</dbReference>
<evidence type="ECO:0000256" key="6">
    <source>
        <dbReference type="ARBA" id="ARBA00023146"/>
    </source>
</evidence>
<dbReference type="GO" id="GO:0005524">
    <property type="term" value="F:ATP binding"/>
    <property type="evidence" value="ECO:0007669"/>
    <property type="project" value="UniProtKB-UniRule"/>
</dbReference>
<dbReference type="InterPro" id="IPR012340">
    <property type="entry name" value="NA-bd_OB-fold"/>
</dbReference>
<sequence>MQDRIKGILQLKPSDEIVKAEGWVRTKRDSKNVCFIEINDGSCLKGLQGVLDKEKFDAALIDSISTGCSVIAEGRIVASQGGNQTTEMAVESLTVVGTCPADYPLQKKRHTVEFLREKAYLRPRTNLFGAIMRVRSTMAYAVHSFFQENGFVYVNTPLISASDCEGAGAQFQVTTLNLENVPKTEDGKVDYSKDFFGKMANLTVSGQLEGETYATALKNIYTFGPTFRAENSNTARHLAEFWMIEPEMAFCTLEGDMEWAEKFLKYIFSAVLEKNAEDMAFFSSFVLPGVEDTLHHVIDSPFEHMTYTEAIKVLEPENSRFEFPVKWGVEIQSEHERFLTEQVAKRPVIVTDYPKDIKAFYMKMNDDGKTVRAMDVLAPRLGEIIGGSEREYRHDVLLARMAELGLKPEDYWWYLDLRKYGTVPHSGFGLGFERAIQYVTGVQNIRDVIPYPRYVKSCDY</sequence>
<dbReference type="InterPro" id="IPR002312">
    <property type="entry name" value="Asp/Asn-tRNA-synth_IIb"/>
</dbReference>
<evidence type="ECO:0000256" key="1">
    <source>
        <dbReference type="ARBA" id="ARBA00008226"/>
    </source>
</evidence>
<dbReference type="NCBIfam" id="NF003037">
    <property type="entry name" value="PRK03932.1"/>
    <property type="match status" value="1"/>
</dbReference>
<comment type="catalytic activity">
    <reaction evidence="7">
        <text>tRNA(Asn) + L-asparagine + ATP = L-asparaginyl-tRNA(Asn) + AMP + diphosphate + H(+)</text>
        <dbReference type="Rhea" id="RHEA:11180"/>
        <dbReference type="Rhea" id="RHEA-COMP:9659"/>
        <dbReference type="Rhea" id="RHEA-COMP:9674"/>
        <dbReference type="ChEBI" id="CHEBI:15378"/>
        <dbReference type="ChEBI" id="CHEBI:30616"/>
        <dbReference type="ChEBI" id="CHEBI:33019"/>
        <dbReference type="ChEBI" id="CHEBI:58048"/>
        <dbReference type="ChEBI" id="CHEBI:78442"/>
        <dbReference type="ChEBI" id="CHEBI:78515"/>
        <dbReference type="ChEBI" id="CHEBI:456215"/>
        <dbReference type="EC" id="6.1.1.22"/>
    </reaction>
</comment>
<dbReference type="InterPro" id="IPR004364">
    <property type="entry name" value="Aa-tRNA-synt_II"/>
</dbReference>
<comment type="subcellular location">
    <subcellularLocation>
        <location evidence="7">Cytoplasm</location>
    </subcellularLocation>
</comment>
<keyword evidence="4 7" id="KW-0067">ATP-binding</keyword>
<dbReference type="HAMAP" id="MF_00534">
    <property type="entry name" value="Asn_tRNA_synth"/>
    <property type="match status" value="1"/>
</dbReference>
<evidence type="ECO:0000313" key="9">
    <source>
        <dbReference type="EMBL" id="MBO8436343.1"/>
    </source>
</evidence>
<dbReference type="CDD" id="cd00776">
    <property type="entry name" value="AsxRS_core"/>
    <property type="match status" value="1"/>
</dbReference>
<reference evidence="9" key="2">
    <citation type="journal article" date="2021" name="PeerJ">
        <title>Extensive microbial diversity within the chicken gut microbiome revealed by metagenomics and culture.</title>
        <authorList>
            <person name="Gilroy R."/>
            <person name="Ravi A."/>
            <person name="Getino M."/>
            <person name="Pursley I."/>
            <person name="Horton D.L."/>
            <person name="Alikhan N.F."/>
            <person name="Baker D."/>
            <person name="Gharbi K."/>
            <person name="Hall N."/>
            <person name="Watson M."/>
            <person name="Adriaenssens E.M."/>
            <person name="Foster-Nyarko E."/>
            <person name="Jarju S."/>
            <person name="Secka A."/>
            <person name="Antonio M."/>
            <person name="Oren A."/>
            <person name="Chaudhuri R.R."/>
            <person name="La Ragione R."/>
            <person name="Hildebrand F."/>
            <person name="Pallen M.J."/>
        </authorList>
    </citation>
    <scope>NUCLEOTIDE SEQUENCE</scope>
    <source>
        <strain evidence="9">7293</strain>
    </source>
</reference>
<dbReference type="GO" id="GO:0003676">
    <property type="term" value="F:nucleic acid binding"/>
    <property type="evidence" value="ECO:0007669"/>
    <property type="project" value="InterPro"/>
</dbReference>
<dbReference type="Gene3D" id="2.40.50.140">
    <property type="entry name" value="Nucleic acid-binding proteins"/>
    <property type="match status" value="1"/>
</dbReference>
<dbReference type="Gene3D" id="3.30.930.10">
    <property type="entry name" value="Bira Bifunctional Protein, Domain 2"/>
    <property type="match status" value="1"/>
</dbReference>
<dbReference type="Pfam" id="PF00152">
    <property type="entry name" value="tRNA-synt_2"/>
    <property type="match status" value="1"/>
</dbReference>
<keyword evidence="5 7" id="KW-0648">Protein biosynthesis</keyword>
<dbReference type="PANTHER" id="PTHR22594">
    <property type="entry name" value="ASPARTYL/LYSYL-TRNA SYNTHETASE"/>
    <property type="match status" value="1"/>
</dbReference>
<evidence type="ECO:0000259" key="8">
    <source>
        <dbReference type="PROSITE" id="PS50862"/>
    </source>
</evidence>
<keyword evidence="6 7" id="KW-0030">Aminoacyl-tRNA synthetase</keyword>
<evidence type="ECO:0000256" key="3">
    <source>
        <dbReference type="ARBA" id="ARBA00022741"/>
    </source>
</evidence>
<protein>
    <recommendedName>
        <fullName evidence="7">Asparagine--tRNA ligase</fullName>
        <ecNumber evidence="7">6.1.1.22</ecNumber>
    </recommendedName>
    <alternativeName>
        <fullName evidence="7">Asparaginyl-tRNA synthetase</fullName>
        <shortName evidence="7">AsnRS</shortName>
    </alternativeName>
</protein>
<keyword evidence="2 7" id="KW-0436">Ligase</keyword>
<gene>
    <name evidence="7 9" type="primary">asnS</name>
    <name evidence="9" type="ORF">IAA97_05140</name>
</gene>
<keyword evidence="3 7" id="KW-0547">Nucleotide-binding</keyword>
<dbReference type="FunFam" id="3.30.930.10:FF:000016">
    <property type="entry name" value="Asparagine--tRNA ligase"/>
    <property type="match status" value="1"/>
</dbReference>
<dbReference type="PROSITE" id="PS50862">
    <property type="entry name" value="AA_TRNA_LIGASE_II"/>
    <property type="match status" value="1"/>
</dbReference>
<evidence type="ECO:0000256" key="5">
    <source>
        <dbReference type="ARBA" id="ARBA00022917"/>
    </source>
</evidence>
<dbReference type="InterPro" id="IPR045864">
    <property type="entry name" value="aa-tRNA-synth_II/BPL/LPL"/>
</dbReference>
<evidence type="ECO:0000256" key="4">
    <source>
        <dbReference type="ARBA" id="ARBA00022840"/>
    </source>
</evidence>
<dbReference type="PANTHER" id="PTHR22594:SF34">
    <property type="entry name" value="ASPARAGINE--TRNA LIGASE, MITOCHONDRIAL-RELATED"/>
    <property type="match status" value="1"/>
</dbReference>
<dbReference type="SUPFAM" id="SSF50249">
    <property type="entry name" value="Nucleic acid-binding proteins"/>
    <property type="match status" value="1"/>
</dbReference>
<evidence type="ECO:0000256" key="7">
    <source>
        <dbReference type="HAMAP-Rule" id="MF_00534"/>
    </source>
</evidence>
<comment type="subunit">
    <text evidence="7">Homodimer.</text>
</comment>
<evidence type="ECO:0000313" key="10">
    <source>
        <dbReference type="Proteomes" id="UP000823615"/>
    </source>
</evidence>
<feature type="domain" description="Aminoacyl-transfer RNA synthetases class-II family profile" evidence="8">
    <location>
        <begin position="132"/>
        <end position="450"/>
    </location>
</feature>
<keyword evidence="7" id="KW-0963">Cytoplasm</keyword>
<dbReference type="EC" id="6.1.1.22" evidence="7"/>